<feature type="transmembrane region" description="Helical" evidence="1">
    <location>
        <begin position="214"/>
        <end position="234"/>
    </location>
</feature>
<dbReference type="Proteomes" id="UP000754563">
    <property type="component" value="Unassembled WGS sequence"/>
</dbReference>
<protein>
    <submittedName>
        <fullName evidence="2">Uncharacterized protein</fullName>
    </submittedName>
</protein>
<name>A0A955L916_9BACT</name>
<evidence type="ECO:0000256" key="1">
    <source>
        <dbReference type="SAM" id="Phobius"/>
    </source>
</evidence>
<evidence type="ECO:0000313" key="2">
    <source>
        <dbReference type="EMBL" id="MCA9386327.1"/>
    </source>
</evidence>
<gene>
    <name evidence="2" type="ORF">KC717_06805</name>
</gene>
<reference evidence="2" key="2">
    <citation type="journal article" date="2021" name="Microbiome">
        <title>Successional dynamics and alternative stable states in a saline activated sludge microbial community over 9 years.</title>
        <authorList>
            <person name="Wang Y."/>
            <person name="Ye J."/>
            <person name="Ju F."/>
            <person name="Liu L."/>
            <person name="Boyd J.A."/>
            <person name="Deng Y."/>
            <person name="Parks D.H."/>
            <person name="Jiang X."/>
            <person name="Yin X."/>
            <person name="Woodcroft B.J."/>
            <person name="Tyson G.W."/>
            <person name="Hugenholtz P."/>
            <person name="Polz M.F."/>
            <person name="Zhang T."/>
        </authorList>
    </citation>
    <scope>NUCLEOTIDE SEQUENCE</scope>
    <source>
        <strain evidence="2">HKST-UBA11</strain>
    </source>
</reference>
<feature type="transmembrane region" description="Helical" evidence="1">
    <location>
        <begin position="138"/>
        <end position="163"/>
    </location>
</feature>
<reference evidence="2" key="1">
    <citation type="submission" date="2020-04" db="EMBL/GenBank/DDBJ databases">
        <authorList>
            <person name="Zhang T."/>
        </authorList>
    </citation>
    <scope>NUCLEOTIDE SEQUENCE</scope>
    <source>
        <strain evidence="2">HKST-UBA11</strain>
    </source>
</reference>
<proteinExistence type="predicted"/>
<keyword evidence="1" id="KW-1133">Transmembrane helix</keyword>
<sequence>MEVIRKLNYEEILSVGIILYILGFVVSSIHLSLYNIPTHSLLSSRNITVGVTTLSFLVMLGWQILILERHSLSGYTLVFGCYAISFSLAYFVGYLFTSLFNSSNDVPMLHWIDYSFYIICFACFFLEKVPVKNHKKKFIGHILSFIGIILPIVVFLWCCWNLMFTKTTDDFSIIFYWFVSSVLILIFSGRIFDDVNLHKILKEYKENGYLILKSLETYGFLLVLLITFFIGRIYPMIPYSAGGGAFRQVRIISQIFEIECNNACARSYREYDLVDETNTELYLIDQ</sequence>
<comment type="caution">
    <text evidence="2">The sequence shown here is derived from an EMBL/GenBank/DDBJ whole genome shotgun (WGS) entry which is preliminary data.</text>
</comment>
<accession>A0A955L916</accession>
<dbReference type="EMBL" id="JAGQLH010000126">
    <property type="protein sequence ID" value="MCA9386327.1"/>
    <property type="molecule type" value="Genomic_DNA"/>
</dbReference>
<keyword evidence="1" id="KW-0812">Transmembrane</keyword>
<organism evidence="2 3">
    <name type="scientific">Candidatus Dojkabacteria bacterium</name>
    <dbReference type="NCBI Taxonomy" id="2099670"/>
    <lineage>
        <taxon>Bacteria</taxon>
        <taxon>Candidatus Dojkabacteria</taxon>
    </lineage>
</organism>
<feature type="transmembrane region" description="Helical" evidence="1">
    <location>
        <begin position="12"/>
        <end position="34"/>
    </location>
</feature>
<evidence type="ECO:0000313" key="3">
    <source>
        <dbReference type="Proteomes" id="UP000754563"/>
    </source>
</evidence>
<feature type="transmembrane region" description="Helical" evidence="1">
    <location>
        <begin position="108"/>
        <end position="126"/>
    </location>
</feature>
<keyword evidence="1" id="KW-0472">Membrane</keyword>
<feature type="transmembrane region" description="Helical" evidence="1">
    <location>
        <begin position="175"/>
        <end position="193"/>
    </location>
</feature>
<dbReference type="AlphaFoldDB" id="A0A955L916"/>
<feature type="non-terminal residue" evidence="2">
    <location>
        <position position="286"/>
    </location>
</feature>
<feature type="transmembrane region" description="Helical" evidence="1">
    <location>
        <begin position="46"/>
        <end position="67"/>
    </location>
</feature>
<feature type="transmembrane region" description="Helical" evidence="1">
    <location>
        <begin position="74"/>
        <end position="96"/>
    </location>
</feature>